<keyword evidence="3" id="KW-1133">Transmembrane helix</keyword>
<reference evidence="5 6" key="1">
    <citation type="submission" date="2024-06" db="EMBL/GenBank/DDBJ databases">
        <title>Genomic Encyclopedia of Type Strains, Phase IV (KMG-IV): sequencing the most valuable type-strain genomes for metagenomic binning, comparative biology and taxonomic classification.</title>
        <authorList>
            <person name="Goeker M."/>
        </authorList>
    </citation>
    <scope>NUCLEOTIDE SEQUENCE [LARGE SCALE GENOMIC DNA]</scope>
    <source>
        <strain evidence="5 6">DSM 26128</strain>
    </source>
</reference>
<keyword evidence="2" id="KW-0732">Signal</keyword>
<keyword evidence="3" id="KW-0812">Transmembrane</keyword>
<evidence type="ECO:0000256" key="1">
    <source>
        <dbReference type="ARBA" id="ARBA00004613"/>
    </source>
</evidence>
<dbReference type="CDD" id="cd10918">
    <property type="entry name" value="CE4_NodB_like_5s_6s"/>
    <property type="match status" value="1"/>
</dbReference>
<protein>
    <submittedName>
        <fullName evidence="5">Peptidoglycan/xylan/chitin deacetylase (PgdA/CDA1 family)</fullName>
    </submittedName>
</protein>
<gene>
    <name evidence="5" type="ORF">ABID49_001304</name>
</gene>
<accession>A0ABV2GAT4</accession>
<dbReference type="SUPFAM" id="SSF88713">
    <property type="entry name" value="Glycoside hydrolase/deacetylase"/>
    <property type="match status" value="1"/>
</dbReference>
<dbReference type="PROSITE" id="PS51677">
    <property type="entry name" value="NODB"/>
    <property type="match status" value="1"/>
</dbReference>
<evidence type="ECO:0000259" key="4">
    <source>
        <dbReference type="PROSITE" id="PS51677"/>
    </source>
</evidence>
<evidence type="ECO:0000313" key="5">
    <source>
        <dbReference type="EMBL" id="MET3575399.1"/>
    </source>
</evidence>
<name>A0ABV2GAT4_9BACL</name>
<keyword evidence="3" id="KW-0472">Membrane</keyword>
<dbReference type="PANTHER" id="PTHR34216:SF3">
    <property type="entry name" value="POLY-BETA-1,6-N-ACETYL-D-GLUCOSAMINE N-DEACETYLASE"/>
    <property type="match status" value="1"/>
</dbReference>
<dbReference type="InterPro" id="IPR011330">
    <property type="entry name" value="Glyco_hydro/deAcase_b/a-brl"/>
</dbReference>
<comment type="subcellular location">
    <subcellularLocation>
        <location evidence="1">Secreted</location>
    </subcellularLocation>
</comment>
<proteinExistence type="predicted"/>
<keyword evidence="6" id="KW-1185">Reference proteome</keyword>
<evidence type="ECO:0000256" key="3">
    <source>
        <dbReference type="SAM" id="Phobius"/>
    </source>
</evidence>
<sequence>MNKLKIVIPVFMAALLIAGIGLMGSKKDAPKNEAGEEKVLSHITDSNTVIPVVNYHMFDEESDHVSINTRAEDFRAQLRHFKAMGYTSISNTELEAYLNGEAWLPPNPILITVDDGYESVYKTAYPILKEEGFKAIMFVITDNVEKGERVGLPMASWEQIKEMRDSGVFEIGNHTNALHLRHDNESGKEAFITNLDTDGKEITDARRKKMILDDLALSNEIIERELGAPPRAFAYPFGAYDDISAEAVKESGFTMVYTTVTGVNTFNSNKMQLKRFNGSSMKDPLWYTDQFAEFKKEEKPNEPRVSLFQYEGDWVAASFLQNDAYQNGTSLSEVRYELWRDERFVRNFGESAHTSIDDNQMVIEKDNGEGLSGKYELKVIFTRKDGTKTTEWKEVEF</sequence>
<feature type="domain" description="NodB homology" evidence="4">
    <location>
        <begin position="107"/>
        <end position="397"/>
    </location>
</feature>
<organism evidence="5 6">
    <name type="scientific">Bhargavaea ullalensis</name>
    <dbReference type="NCBI Taxonomy" id="1265685"/>
    <lineage>
        <taxon>Bacteria</taxon>
        <taxon>Bacillati</taxon>
        <taxon>Bacillota</taxon>
        <taxon>Bacilli</taxon>
        <taxon>Bacillales</taxon>
        <taxon>Caryophanaceae</taxon>
        <taxon>Bhargavaea</taxon>
    </lineage>
</organism>
<dbReference type="Gene3D" id="3.20.20.370">
    <property type="entry name" value="Glycoside hydrolase/deacetylase"/>
    <property type="match status" value="1"/>
</dbReference>
<dbReference type="EMBL" id="JBEPLW010000007">
    <property type="protein sequence ID" value="MET3575399.1"/>
    <property type="molecule type" value="Genomic_DNA"/>
</dbReference>
<evidence type="ECO:0000313" key="6">
    <source>
        <dbReference type="Proteomes" id="UP001549099"/>
    </source>
</evidence>
<comment type="caution">
    <text evidence="5">The sequence shown here is derived from an EMBL/GenBank/DDBJ whole genome shotgun (WGS) entry which is preliminary data.</text>
</comment>
<evidence type="ECO:0000256" key="2">
    <source>
        <dbReference type="ARBA" id="ARBA00022729"/>
    </source>
</evidence>
<dbReference type="Proteomes" id="UP001549099">
    <property type="component" value="Unassembled WGS sequence"/>
</dbReference>
<feature type="transmembrane region" description="Helical" evidence="3">
    <location>
        <begin position="6"/>
        <end position="24"/>
    </location>
</feature>
<dbReference type="RefSeq" id="WP_354196531.1">
    <property type="nucleotide sequence ID" value="NZ_JBEPLW010000007.1"/>
</dbReference>
<dbReference type="PANTHER" id="PTHR34216">
    <property type="match status" value="1"/>
</dbReference>
<dbReference type="Pfam" id="PF01522">
    <property type="entry name" value="Polysacc_deac_1"/>
    <property type="match status" value="1"/>
</dbReference>
<dbReference type="InterPro" id="IPR051398">
    <property type="entry name" value="Polysacch_Deacetylase"/>
</dbReference>
<dbReference type="InterPro" id="IPR002509">
    <property type="entry name" value="NODB_dom"/>
</dbReference>